<dbReference type="OrthoDB" id="2151618at2759"/>
<comment type="subcellular location">
    <subcellularLocation>
        <location evidence="1">Cytoplasm</location>
        <location evidence="1">Cytoskeleton</location>
    </subcellularLocation>
</comment>
<dbReference type="EMBL" id="CABPRJ010000001">
    <property type="protein sequence ID" value="VVC24195.1"/>
    <property type="molecule type" value="Genomic_DNA"/>
</dbReference>
<reference evidence="5 6" key="1">
    <citation type="submission" date="2019-08" db="EMBL/GenBank/DDBJ databases">
        <authorList>
            <person name="Alioto T."/>
            <person name="Alioto T."/>
            <person name="Gomez Garrido J."/>
        </authorList>
    </citation>
    <scope>NUCLEOTIDE SEQUENCE [LARGE SCALE GENOMIC DNA]</scope>
</reference>
<dbReference type="SMART" id="SM00152">
    <property type="entry name" value="THY"/>
    <property type="match status" value="4"/>
</dbReference>
<proteinExistence type="inferred from homology"/>
<dbReference type="FunFam" id="1.20.5.520:FF:000001">
    <property type="entry name" value="Thymosin beta"/>
    <property type="match status" value="2"/>
</dbReference>
<dbReference type="Pfam" id="PF01290">
    <property type="entry name" value="Thymosin"/>
    <property type="match status" value="4"/>
</dbReference>
<gene>
    <name evidence="5" type="ORF">CINCED_3A005418</name>
</gene>
<dbReference type="GO" id="GO:0003785">
    <property type="term" value="F:actin monomer binding"/>
    <property type="evidence" value="ECO:0007669"/>
    <property type="project" value="InterPro"/>
</dbReference>
<protein>
    <submittedName>
        <fullName evidence="5">Beta-thymosin</fullName>
    </submittedName>
</protein>
<evidence type="ECO:0000313" key="6">
    <source>
        <dbReference type="Proteomes" id="UP000325440"/>
    </source>
</evidence>
<evidence type="ECO:0000313" key="5">
    <source>
        <dbReference type="EMBL" id="VVC24195.1"/>
    </source>
</evidence>
<keyword evidence="4" id="KW-0206">Cytoskeleton</keyword>
<sequence>MYSISTKTTRQSRGIFSVTVHVHTEQAGRFLFYFFYLRRERDDRQRHPPRRVPIITQPAARQFSCDRPSRSTSPVATRTAAASDVSRLLSVFQLPFTPVFENIPKTEMSSPSLKDLPKVAYDLKSQLEGFNPDNMKKADTNEKIILPTAADVKRERQHNDLIQGVNNFSVEKLKRTDTLEKVILPNAQDVAAEKTQKAITEALIEGVGGFDTGKLKHTETQEKNPLPDKTVIEAEKEQQQLISGIENFDTKKLKPTVTEEKNPLPTKEVIAEEKQA</sequence>
<dbReference type="Proteomes" id="UP000325440">
    <property type="component" value="Unassembled WGS sequence"/>
</dbReference>
<evidence type="ECO:0000256" key="4">
    <source>
        <dbReference type="ARBA" id="ARBA00023212"/>
    </source>
</evidence>
<keyword evidence="6" id="KW-1185">Reference proteome</keyword>
<evidence type="ECO:0000256" key="2">
    <source>
        <dbReference type="ARBA" id="ARBA00009511"/>
    </source>
</evidence>
<organism evidence="5 6">
    <name type="scientific">Cinara cedri</name>
    <dbReference type="NCBI Taxonomy" id="506608"/>
    <lineage>
        <taxon>Eukaryota</taxon>
        <taxon>Metazoa</taxon>
        <taxon>Ecdysozoa</taxon>
        <taxon>Arthropoda</taxon>
        <taxon>Hexapoda</taxon>
        <taxon>Insecta</taxon>
        <taxon>Pterygota</taxon>
        <taxon>Neoptera</taxon>
        <taxon>Paraneoptera</taxon>
        <taxon>Hemiptera</taxon>
        <taxon>Sternorrhyncha</taxon>
        <taxon>Aphidomorpha</taxon>
        <taxon>Aphidoidea</taxon>
        <taxon>Aphididae</taxon>
        <taxon>Lachninae</taxon>
        <taxon>Cinara</taxon>
    </lineage>
</organism>
<dbReference type="Gene3D" id="1.20.5.520">
    <property type="entry name" value="Single helix bin"/>
    <property type="match status" value="4"/>
</dbReference>
<evidence type="ECO:0000256" key="1">
    <source>
        <dbReference type="ARBA" id="ARBA00004245"/>
    </source>
</evidence>
<comment type="similarity">
    <text evidence="2">Belongs to the thymosin beta family.</text>
</comment>
<name>A0A5E4LWZ9_9HEMI</name>
<evidence type="ECO:0000256" key="3">
    <source>
        <dbReference type="ARBA" id="ARBA00022490"/>
    </source>
</evidence>
<dbReference type="PANTHER" id="PTHR20940:SF1">
    <property type="entry name" value="CIBOULOT, ISOFORM A"/>
    <property type="match status" value="1"/>
</dbReference>
<dbReference type="GO" id="GO:0005856">
    <property type="term" value="C:cytoskeleton"/>
    <property type="evidence" value="ECO:0007669"/>
    <property type="project" value="UniProtKB-SubCell"/>
</dbReference>
<dbReference type="AlphaFoldDB" id="A0A5E4LWZ9"/>
<dbReference type="InterPro" id="IPR001152">
    <property type="entry name" value="Beta-thymosin"/>
</dbReference>
<dbReference type="PANTHER" id="PTHR20940">
    <property type="entry name" value="TETRA THYMOSIN"/>
    <property type="match status" value="1"/>
</dbReference>
<accession>A0A5E4LWZ9</accession>
<dbReference type="GO" id="GO:0005829">
    <property type="term" value="C:cytosol"/>
    <property type="evidence" value="ECO:0007669"/>
    <property type="project" value="TreeGrafter"/>
</dbReference>
<keyword evidence="3" id="KW-0963">Cytoplasm</keyword>
<dbReference type="GO" id="GO:0007015">
    <property type="term" value="P:actin filament organization"/>
    <property type="evidence" value="ECO:0007669"/>
    <property type="project" value="InterPro"/>
</dbReference>
<dbReference type="InterPro" id="IPR038386">
    <property type="entry name" value="Beta-thymosin_sf"/>
</dbReference>